<feature type="domain" description="Proteasome activator Blm10 N-terminal" evidence="12">
    <location>
        <begin position="58"/>
        <end position="104"/>
    </location>
</feature>
<feature type="compositionally biased region" description="Acidic residues" evidence="9">
    <location>
        <begin position="948"/>
        <end position="964"/>
    </location>
</feature>
<keyword evidence="15" id="KW-1185">Reference proteome</keyword>
<feature type="region of interest" description="Disordered" evidence="9">
    <location>
        <begin position="1"/>
        <end position="28"/>
    </location>
</feature>
<feature type="region of interest" description="Disordered" evidence="9">
    <location>
        <begin position="1855"/>
        <end position="1875"/>
    </location>
</feature>
<dbReference type="InterPro" id="IPR035309">
    <property type="entry name" value="PSME4"/>
</dbReference>
<dbReference type="Pfam" id="PF23096">
    <property type="entry name" value="HEAT_PSME4"/>
    <property type="match status" value="1"/>
</dbReference>
<dbReference type="InterPro" id="IPR021843">
    <property type="entry name" value="PSME4_C"/>
</dbReference>
<evidence type="ECO:0000313" key="15">
    <source>
        <dbReference type="Proteomes" id="UP000222788"/>
    </source>
</evidence>
<reference evidence="14 15" key="1">
    <citation type="journal article" date="2013" name="Fungal Biol.">
        <title>Analysis of microsatellite markers in the genome of the plant pathogen Ceratocystis fimbriata.</title>
        <authorList>
            <person name="Simpson M.C."/>
            <person name="Wilken P.M."/>
            <person name="Coetzee M.P."/>
            <person name="Wingfield M.J."/>
            <person name="Wingfield B.D."/>
        </authorList>
    </citation>
    <scope>NUCLEOTIDE SEQUENCE [LARGE SCALE GENOMIC DNA]</scope>
    <source>
        <strain evidence="14 15">CBS 114723</strain>
    </source>
</reference>
<accession>A0A2C5XG42</accession>
<dbReference type="GO" id="GO:0016504">
    <property type="term" value="F:peptidase activator activity"/>
    <property type="evidence" value="ECO:0007669"/>
    <property type="project" value="InterPro"/>
</dbReference>
<keyword evidence="7" id="KW-0234">DNA repair</keyword>
<dbReference type="Proteomes" id="UP000222788">
    <property type="component" value="Unassembled WGS sequence"/>
</dbReference>
<dbReference type="InterPro" id="IPR016024">
    <property type="entry name" value="ARM-type_fold"/>
</dbReference>
<comment type="subcellular location">
    <subcellularLocation>
        <location evidence="2">Cytoplasm</location>
    </subcellularLocation>
    <subcellularLocation>
        <location evidence="1">Nucleus</location>
    </subcellularLocation>
</comment>
<dbReference type="InterPro" id="IPR032372">
    <property type="entry name" value="Blm10_N"/>
</dbReference>
<dbReference type="PANTHER" id="PTHR32170">
    <property type="entry name" value="PROTEASOME ACTIVATOR COMPLEX SUBUNIT 4"/>
    <property type="match status" value="1"/>
</dbReference>
<dbReference type="InterPro" id="IPR055455">
    <property type="entry name" value="HEAT_PSME4"/>
</dbReference>
<dbReference type="Pfam" id="PF16507">
    <property type="entry name" value="HEAT_PSME4_mid"/>
    <property type="match status" value="1"/>
</dbReference>
<feature type="domain" description="Proteasome activator complex subunit 4 C-terminal" evidence="10">
    <location>
        <begin position="1878"/>
        <end position="1966"/>
    </location>
</feature>
<sequence length="1966" mass="223531">MSDHTDAIDPQRGLPIHTSSAMKSPAASTATLATLDDSRLSPGNNPSSSAASIVFDDRRYRPRTFPYDKHLPYLVEDEAKRDAALRHICNKLWLSLKAGDIVPGAVRWTRELQAWLNLKFEMPREQRAQLVRLYYELSLSPGLENNVADRFTRMIVGLTRQMHYLKPAEDLVLPWRPIWRDIKALVLSNELPPHQSSRRRSTKLIWRLISSCRPFFDPSERLEMLNEMLPFFSNSDMPNAYITAGCLAAMIPSRHKDQPIPGMEPEDIFPTFFHIWGLVPRSKVFDIFFIDLLSYFARDYLTCNHIEFGPHGIFTSDQSNWIFTALLRLTEIPVGQSMSAYSGIDFHAGIGAYMERDQKKWPPSYLVARLIVNSLSPKALDSDGPSLLSSLEGFIQSIDTFFHPSNSGSWSGFLSQLTAYLADAFVLRWNREQSGELEVPEDRRITAELKDRFVLCLRDVTFMGIYSKGTRLSNYYFSALQSLAYLCPNLILPGSLQRFYPSLQGLVEVHRTSSSLSGLLVLANTMSKQKGYRCHITALLALALPGIDANDLNKTSHTLSLIQSIGYSIPIQPLAGVSIDSPIHDTELAMQWVQSQMEIMEAEGTNVQLNYDQMSDEEEMNILRSSTAGFGEFVLALLGKVFTLLENLPDASTVRSGTPEESIINLLPSALSPIFSSLSPELFDQALHKISNFVSSHVVHQARDSMAWILSSLCRVNTEKTLKQIIPMCIASIRNEIDVNNAASDRNSGSEILPRDRALVWYITLLGQVTVYVGDEILKYQDELLELVEYMQTNCKGLPTLHISNLIHHLLFNVTTIYPKEFGLYEPSVMKRGLDVTDWGTLTAPSDLVVDWHVPSDAEIEFAIKIFETQANTATQKISSLMGPDSPIPRTGKNKEWSDEVDRLLSQTLMVISGISTLFDPKRATEANVDSDAAAAADMDAHDHASEMDVDEDEDDPLAEMDGDDGEPRLHFQYNFGYLLKRDSEAYSKIHKIRDDLGRLLSRIHRFLTDNMEDDVSCFQTLYALYRVWITDVGFERSARPLERHNRLYKTEVGSFRIPGLRKQYPRPLLIKRAEGYMLHRLRYGASVRRAGPMDKKLLLDLTESCLSVYADVRRTAQSSQESALKVLTNAKQVVIPKIVDRWREAIRSEDHARIKGGMYTLFFSPLLSSIFKDWRYAPEVVRLYIDTATIDTSSIQELGAACIYEFADFGKQVRRICNIDNKFLEPFKPEEDQSQAIQDLQEFIALRREKIEEAKAGLGLELCKRAENAHWRIASRCTLFAANLCIRFDSLAPKAFIDLTVNGSNDLHPTLRSHYSLALCTVFQMIDMRAAYDHSFINYLNEKAVNTGRVELGVDSDDPDWTDNYLKQFSSPDGQYRIDSDYPGWLVWGKKVLVHEAKPPPFDNYDELERSVRDQIGTLITPEWLKTCFNYMKQEPRDQNSDRFRLSNTYLLMHVFDLMYYGRTVVKMDDVIKLIAEVYEDGSDRNQHRATSEILAALLSGSADDPEEYRNKVWTFAAPMLLKILDEDLTPENLSYWTSCVHLIIDSKDPRRAHEIFKALTSFRLDLSSNAAFKEASKIRLLEILVASAGWHFREDAAITEDFVAHLDHPYKTVREAMGRVLAAISKTRYHESYKNVVSLLEANKATSSLGVRPYDPSEKFTSMITSVFSRLEKWRKERAPGQQTQSSYTSGSKTVLTWMEGILSSQSCTMLIPYFSQLFLDQFLHMLDVKEDPELMKTSSYVYRQLPNVPFRDGQDVEFIEALIRISTGATSWHQRLRAILNIQVFYFRRIFLIHSEQRNRIFDAISNMLEDPQLEVRQCASSTLAGMIRCSPQCIRDPLVVILKKRYQDNLRKNPMPKKKAPGTETPANSSQQIIRRHASVLGLGALVEAFPYASPPPVWMPEVLAHLATRAANDAGVVGKTTKSILSDFKKTRQDSWTVDQKSFTPEQLEDLEGVLWKTYFA</sequence>
<evidence type="ECO:0000256" key="2">
    <source>
        <dbReference type="ARBA" id="ARBA00004496"/>
    </source>
</evidence>
<dbReference type="SUPFAM" id="SSF48371">
    <property type="entry name" value="ARM repeat"/>
    <property type="match status" value="2"/>
</dbReference>
<dbReference type="GO" id="GO:0005634">
    <property type="term" value="C:nucleus"/>
    <property type="evidence" value="ECO:0007669"/>
    <property type="project" value="UniProtKB-SubCell"/>
</dbReference>
<reference evidence="14 15" key="2">
    <citation type="journal article" date="2013" name="IMA Fungus">
        <title>IMA Genome-F 1: Ceratocystis fimbriata: Draft nuclear genome sequence for the plant pathogen, Ceratocystis fimbriata.</title>
        <authorList>
            <person name="Wilken P.M."/>
            <person name="Steenkamp E.T."/>
            <person name="Wingfield M.J."/>
            <person name="de Beer Z.W."/>
            <person name="Wingfield B.D."/>
        </authorList>
    </citation>
    <scope>NUCLEOTIDE SEQUENCE [LARGE SCALE GENOMIC DNA]</scope>
    <source>
        <strain evidence="14 15">CBS 114723</strain>
    </source>
</reference>
<evidence type="ECO:0000313" key="14">
    <source>
        <dbReference type="EMBL" id="PHH55131.1"/>
    </source>
</evidence>
<dbReference type="STRING" id="1035309.A0A2C5XG42"/>
<feature type="domain" description="Proteasome activator complex subunit 4-like HEAT repeat-like" evidence="13">
    <location>
        <begin position="1385"/>
        <end position="1583"/>
    </location>
</feature>
<comment type="caution">
    <text evidence="14">The sequence shown here is derived from an EMBL/GenBank/DDBJ whole genome shotgun (WGS) entry which is preliminary data.</text>
</comment>
<evidence type="ECO:0000259" key="12">
    <source>
        <dbReference type="Pfam" id="PF16547"/>
    </source>
</evidence>
<name>A0A2C5XG42_9PEZI</name>
<dbReference type="EMBL" id="APWK03000014">
    <property type="protein sequence ID" value="PHH55131.1"/>
    <property type="molecule type" value="Genomic_DNA"/>
</dbReference>
<dbReference type="PANTHER" id="PTHR32170:SF3">
    <property type="entry name" value="PROTEASOME ACTIVATOR COMPLEX SUBUNIT 4"/>
    <property type="match status" value="1"/>
</dbReference>
<evidence type="ECO:0000256" key="7">
    <source>
        <dbReference type="ARBA" id="ARBA00023204"/>
    </source>
</evidence>
<keyword evidence="5" id="KW-0677">Repeat</keyword>
<dbReference type="GO" id="GO:0000502">
    <property type="term" value="C:proteasome complex"/>
    <property type="evidence" value="ECO:0007669"/>
    <property type="project" value="UniProtKB-KW"/>
</dbReference>
<feature type="domain" description="Proteasome activator Blm10 middle HEAT repeats region" evidence="11">
    <location>
        <begin position="391"/>
        <end position="919"/>
    </location>
</feature>
<keyword evidence="4" id="KW-0963">Cytoplasm</keyword>
<dbReference type="GO" id="GO:0010499">
    <property type="term" value="P:proteasomal ubiquitin-independent protein catabolic process"/>
    <property type="evidence" value="ECO:0007669"/>
    <property type="project" value="TreeGrafter"/>
</dbReference>
<dbReference type="GO" id="GO:0005829">
    <property type="term" value="C:cytosol"/>
    <property type="evidence" value="ECO:0007669"/>
    <property type="project" value="TreeGrafter"/>
</dbReference>
<dbReference type="GO" id="GO:0006281">
    <property type="term" value="P:DNA repair"/>
    <property type="evidence" value="ECO:0007669"/>
    <property type="project" value="UniProtKB-KW"/>
</dbReference>
<evidence type="ECO:0000256" key="5">
    <source>
        <dbReference type="ARBA" id="ARBA00022737"/>
    </source>
</evidence>
<dbReference type="Pfam" id="PF11919">
    <property type="entry name" value="PSME4_C"/>
    <property type="match status" value="1"/>
</dbReference>
<evidence type="ECO:0000256" key="1">
    <source>
        <dbReference type="ARBA" id="ARBA00004123"/>
    </source>
</evidence>
<keyword evidence="8" id="KW-0539">Nucleus</keyword>
<dbReference type="OrthoDB" id="17907at2759"/>
<dbReference type="GO" id="GO:0070628">
    <property type="term" value="F:proteasome binding"/>
    <property type="evidence" value="ECO:0007669"/>
    <property type="project" value="InterPro"/>
</dbReference>
<dbReference type="InterPro" id="IPR032430">
    <property type="entry name" value="Blm10_mid"/>
</dbReference>
<evidence type="ECO:0000256" key="6">
    <source>
        <dbReference type="ARBA" id="ARBA00022763"/>
    </source>
</evidence>
<gene>
    <name evidence="14" type="primary">psme4a</name>
    <name evidence="14" type="ORF">CFIMG_000051RA</name>
</gene>
<evidence type="ECO:0000256" key="3">
    <source>
        <dbReference type="ARBA" id="ARBA00005739"/>
    </source>
</evidence>
<comment type="similarity">
    <text evidence="3">Belongs to the BLM10 family.</text>
</comment>
<feature type="region of interest" description="Disordered" evidence="9">
    <location>
        <begin position="940"/>
        <end position="964"/>
    </location>
</feature>
<evidence type="ECO:0000259" key="13">
    <source>
        <dbReference type="Pfam" id="PF23096"/>
    </source>
</evidence>
<evidence type="ECO:0000259" key="11">
    <source>
        <dbReference type="Pfam" id="PF16507"/>
    </source>
</evidence>
<keyword evidence="14" id="KW-0647">Proteasome</keyword>
<protein>
    <submittedName>
        <fullName evidence="14">Proteasome activator complex subunit 4A</fullName>
    </submittedName>
</protein>
<evidence type="ECO:0000256" key="9">
    <source>
        <dbReference type="SAM" id="MobiDB-lite"/>
    </source>
</evidence>
<evidence type="ECO:0000256" key="8">
    <source>
        <dbReference type="ARBA" id="ARBA00023242"/>
    </source>
</evidence>
<organism evidence="14 15">
    <name type="scientific">Ceratocystis fimbriata CBS 114723</name>
    <dbReference type="NCBI Taxonomy" id="1035309"/>
    <lineage>
        <taxon>Eukaryota</taxon>
        <taxon>Fungi</taxon>
        <taxon>Dikarya</taxon>
        <taxon>Ascomycota</taxon>
        <taxon>Pezizomycotina</taxon>
        <taxon>Sordariomycetes</taxon>
        <taxon>Hypocreomycetidae</taxon>
        <taxon>Microascales</taxon>
        <taxon>Ceratocystidaceae</taxon>
        <taxon>Ceratocystis</taxon>
    </lineage>
</organism>
<dbReference type="Pfam" id="PF16547">
    <property type="entry name" value="BLM10_N"/>
    <property type="match status" value="1"/>
</dbReference>
<evidence type="ECO:0000256" key="4">
    <source>
        <dbReference type="ARBA" id="ARBA00022490"/>
    </source>
</evidence>
<keyword evidence="6" id="KW-0227">DNA damage</keyword>
<evidence type="ECO:0000259" key="10">
    <source>
        <dbReference type="Pfam" id="PF11919"/>
    </source>
</evidence>
<proteinExistence type="inferred from homology"/>